<dbReference type="RefSeq" id="WP_077570876.1">
    <property type="nucleotide sequence ID" value="NZ_CP016809.1"/>
</dbReference>
<dbReference type="Proteomes" id="UP000189059">
    <property type="component" value="Unassembled WGS sequence"/>
</dbReference>
<keyword evidence="2" id="KW-0812">Transmembrane</keyword>
<dbReference type="EMBL" id="MRVI01000003">
    <property type="protein sequence ID" value="OOC57624.1"/>
    <property type="molecule type" value="Genomic_DNA"/>
</dbReference>
<feature type="transmembrane region" description="Helical" evidence="2">
    <location>
        <begin position="12"/>
        <end position="32"/>
    </location>
</feature>
<sequence>MTELNELIMEQLHWFVVVMIMIILILWITVIVQGAKLRGMRRRYDAMMAGSGVEDLESLLVQLKVQIDEIEEGQADHQKMLDSINRKLKGMKSRVGIVRYNAYGERGNEMSFSLAIVSDQEEGIVLTGLHNRESSYVYAKPLKDGQSKYPLSPEEKEALTLALQEG</sequence>
<name>A0A1B2E0W2_9BACL</name>
<protein>
    <recommendedName>
        <fullName evidence="6">DUF4446 domain-containing protein</fullName>
    </recommendedName>
</protein>
<feature type="region of interest" description="Disordered" evidence="1">
    <location>
        <begin position="147"/>
        <end position="166"/>
    </location>
</feature>
<keyword evidence="5" id="KW-1185">Reference proteome</keyword>
<reference evidence="3" key="1">
    <citation type="submission" date="2016-08" db="EMBL/GenBank/DDBJ databases">
        <title>Complete Genome Seqeunce of Paenibacillus sp. nov. IHBB 9852 from high altitute lake of Indian trans-Himalayas.</title>
        <authorList>
            <person name="Kiran S."/>
            <person name="Swarnkar M.K."/>
            <person name="Rana A."/>
            <person name="Tewari R."/>
            <person name="Gulati A."/>
        </authorList>
    </citation>
    <scope>NUCLEOTIDE SEQUENCE [LARGE SCALE GENOMIC DNA]</scope>
    <source>
        <strain evidence="3">IHBB 9852</strain>
    </source>
</reference>
<evidence type="ECO:0000313" key="4">
    <source>
        <dbReference type="EMBL" id="OOC57624.1"/>
    </source>
</evidence>
<keyword evidence="2" id="KW-0472">Membrane</keyword>
<accession>A0A1B2E0W2</accession>
<dbReference type="InterPro" id="IPR027981">
    <property type="entry name" value="DUF4446"/>
</dbReference>
<reference evidence="4 5" key="2">
    <citation type="submission" date="2016-12" db="EMBL/GenBank/DDBJ databases">
        <title>Genome sequencing and description of Paenibacillus sp. nov. from high altitude lake in the Indian Trans- Himalayas.</title>
        <authorList>
            <person name="Kiran S."/>
            <person name="Swarnkar M.K."/>
            <person name="Rana A."/>
            <person name="Tewari R."/>
            <person name="Gulati A."/>
        </authorList>
    </citation>
    <scope>NUCLEOTIDE SEQUENCE [LARGE SCALE GENOMIC DNA]</scope>
    <source>
        <strain evidence="4 5">IHBB 9951</strain>
    </source>
</reference>
<evidence type="ECO:0008006" key="6">
    <source>
        <dbReference type="Google" id="ProtNLM"/>
    </source>
</evidence>
<dbReference type="EMBL" id="CP016809">
    <property type="protein sequence ID" value="ANY73654.1"/>
    <property type="molecule type" value="Genomic_DNA"/>
</dbReference>
<evidence type="ECO:0000256" key="1">
    <source>
        <dbReference type="SAM" id="MobiDB-lite"/>
    </source>
</evidence>
<dbReference type="KEGG" id="pib:BBD41_14320"/>
<dbReference type="AlphaFoldDB" id="A0A1B2E0W2"/>
<proteinExistence type="predicted"/>
<keyword evidence="2" id="KW-1133">Transmembrane helix</keyword>
<organism evidence="3">
    <name type="scientific">Paenibacillus ihbetae</name>
    <dbReference type="NCBI Taxonomy" id="1870820"/>
    <lineage>
        <taxon>Bacteria</taxon>
        <taxon>Bacillati</taxon>
        <taxon>Bacillota</taxon>
        <taxon>Bacilli</taxon>
        <taxon>Bacillales</taxon>
        <taxon>Paenibacillaceae</taxon>
        <taxon>Paenibacillus</taxon>
    </lineage>
</organism>
<dbReference type="OrthoDB" id="5244042at2"/>
<dbReference type="Pfam" id="PF14584">
    <property type="entry name" value="DUF4446"/>
    <property type="match status" value="1"/>
</dbReference>
<evidence type="ECO:0000313" key="5">
    <source>
        <dbReference type="Proteomes" id="UP000189059"/>
    </source>
</evidence>
<gene>
    <name evidence="4" type="ORF">BBD40_28360</name>
    <name evidence="3" type="ORF">BBD41_14320</name>
</gene>
<evidence type="ECO:0000313" key="3">
    <source>
        <dbReference type="EMBL" id="ANY73654.1"/>
    </source>
</evidence>
<evidence type="ECO:0000256" key="2">
    <source>
        <dbReference type="SAM" id="Phobius"/>
    </source>
</evidence>